<dbReference type="PANTHER" id="PTHR42693:SF53">
    <property type="entry name" value="ENDO-4-O-SULFATASE"/>
    <property type="match status" value="1"/>
</dbReference>
<evidence type="ECO:0000256" key="1">
    <source>
        <dbReference type="ARBA" id="ARBA00008779"/>
    </source>
</evidence>
<dbReference type="InterPro" id="IPR017850">
    <property type="entry name" value="Alkaline_phosphatase_core_sf"/>
</dbReference>
<dbReference type="SUPFAM" id="SSF53649">
    <property type="entry name" value="Alkaline phosphatase-like"/>
    <property type="match status" value="1"/>
</dbReference>
<keyword evidence="2 6" id="KW-0378">Hydrolase</keyword>
<reference evidence="6 7" key="1">
    <citation type="submission" date="2019-02" db="EMBL/GenBank/DDBJ databases">
        <title>Deep-cultivation of Planctomycetes and their phenomic and genomic characterization uncovers novel biology.</title>
        <authorList>
            <person name="Wiegand S."/>
            <person name="Jogler M."/>
            <person name="Boedeker C."/>
            <person name="Pinto D."/>
            <person name="Vollmers J."/>
            <person name="Rivas-Marin E."/>
            <person name="Kohn T."/>
            <person name="Peeters S.H."/>
            <person name="Heuer A."/>
            <person name="Rast P."/>
            <person name="Oberbeckmann S."/>
            <person name="Bunk B."/>
            <person name="Jeske O."/>
            <person name="Meyerdierks A."/>
            <person name="Storesund J.E."/>
            <person name="Kallscheuer N."/>
            <person name="Luecker S."/>
            <person name="Lage O.M."/>
            <person name="Pohl T."/>
            <person name="Merkel B.J."/>
            <person name="Hornburger P."/>
            <person name="Mueller R.-W."/>
            <person name="Bruemmer F."/>
            <person name="Labrenz M."/>
            <person name="Spormann A.M."/>
            <person name="Op den Camp H."/>
            <person name="Overmann J."/>
            <person name="Amann R."/>
            <person name="Jetten M.S.M."/>
            <person name="Mascher T."/>
            <person name="Medema M.H."/>
            <person name="Devos D.P."/>
            <person name="Kaster A.-K."/>
            <person name="Ovreas L."/>
            <person name="Rohde M."/>
            <person name="Galperin M.Y."/>
            <person name="Jogler C."/>
        </authorList>
    </citation>
    <scope>NUCLEOTIDE SEQUENCE [LARGE SCALE GENOMIC DNA]</scope>
    <source>
        <strain evidence="6 7">Pla85_3_4</strain>
    </source>
</reference>
<dbReference type="Proteomes" id="UP000317648">
    <property type="component" value="Chromosome"/>
</dbReference>
<feature type="domain" description="Sulfatase N-terminal" evidence="5">
    <location>
        <begin position="26"/>
        <end position="329"/>
    </location>
</feature>
<feature type="region of interest" description="Disordered" evidence="3">
    <location>
        <begin position="421"/>
        <end position="458"/>
    </location>
</feature>
<organism evidence="6 7">
    <name type="scientific">Lignipirellula cremea</name>
    <dbReference type="NCBI Taxonomy" id="2528010"/>
    <lineage>
        <taxon>Bacteria</taxon>
        <taxon>Pseudomonadati</taxon>
        <taxon>Planctomycetota</taxon>
        <taxon>Planctomycetia</taxon>
        <taxon>Pirellulales</taxon>
        <taxon>Pirellulaceae</taxon>
        <taxon>Lignipirellula</taxon>
    </lineage>
</organism>
<sequence length="458" mass="50918" precursor="true">MLLLITAISALSAGQSAQAAKQQARPNIVLLMCDDMGYEGVSAYGSQTYKTPHLDRLASQGLLFNHCYSTPICTTSRVQIMTGKYNHRNYVRFGFLDTNQITFGNLLRDAGYATAIAGKWQLGGDGKTVRDFGFDNYCLWQVSGGRDSRFWDPRIEQDGKLLDGLEEKFGPDVFCDYLCNFIHEKKEKPFFVYYPMVLVHWPFVPTPDSPPGGSRERSGKYDGQNGGVEYFPDMVNYLDKIVGRLIDQLKQDDLVDNTLFLFTCDNGCATNIVSQMGDQTIHGGKASLPDAGTHAALVAYWPAVIKPTGPINTLVDLSDILPTLVAATGAKLPADGPIDGVSFLPVLRGETQESRPWIFCHYSRNGLPREPKAAEKREEIIAKQQREIQAKTLGRFARTQRYKLYEDGRFYDISQDVLEKKNLPPGSSSAEAEAARKTLQAVHDQMGPWEPFSAGKDD</sequence>
<evidence type="ECO:0000256" key="2">
    <source>
        <dbReference type="ARBA" id="ARBA00022801"/>
    </source>
</evidence>
<comment type="similarity">
    <text evidence="1">Belongs to the sulfatase family.</text>
</comment>
<evidence type="ECO:0000313" key="7">
    <source>
        <dbReference type="Proteomes" id="UP000317648"/>
    </source>
</evidence>
<feature type="chain" id="PRO_5022173563" evidence="4">
    <location>
        <begin position="20"/>
        <end position="458"/>
    </location>
</feature>
<dbReference type="EC" id="3.1.6.1" evidence="6"/>
<evidence type="ECO:0000259" key="5">
    <source>
        <dbReference type="Pfam" id="PF00884"/>
    </source>
</evidence>
<dbReference type="GO" id="GO:0004065">
    <property type="term" value="F:arylsulfatase activity"/>
    <property type="evidence" value="ECO:0007669"/>
    <property type="project" value="UniProtKB-EC"/>
</dbReference>
<name>A0A518DYA1_9BACT</name>
<dbReference type="KEGG" id="lcre:Pla8534_46510"/>
<evidence type="ECO:0000313" key="6">
    <source>
        <dbReference type="EMBL" id="QDU96829.1"/>
    </source>
</evidence>
<keyword evidence="7" id="KW-1185">Reference proteome</keyword>
<keyword evidence="4" id="KW-0732">Signal</keyword>
<feature type="signal peptide" evidence="4">
    <location>
        <begin position="1"/>
        <end position="19"/>
    </location>
</feature>
<accession>A0A518DYA1</accession>
<dbReference type="InterPro" id="IPR050738">
    <property type="entry name" value="Sulfatase"/>
</dbReference>
<gene>
    <name evidence="6" type="primary">atsA_41</name>
    <name evidence="6" type="ORF">Pla8534_46510</name>
</gene>
<dbReference type="AlphaFoldDB" id="A0A518DYA1"/>
<evidence type="ECO:0000256" key="3">
    <source>
        <dbReference type="SAM" id="MobiDB-lite"/>
    </source>
</evidence>
<dbReference type="Gene3D" id="3.40.720.10">
    <property type="entry name" value="Alkaline Phosphatase, subunit A"/>
    <property type="match status" value="1"/>
</dbReference>
<proteinExistence type="inferred from homology"/>
<dbReference type="EMBL" id="CP036433">
    <property type="protein sequence ID" value="QDU96829.1"/>
    <property type="molecule type" value="Genomic_DNA"/>
</dbReference>
<evidence type="ECO:0000256" key="4">
    <source>
        <dbReference type="SAM" id="SignalP"/>
    </source>
</evidence>
<dbReference type="InterPro" id="IPR000917">
    <property type="entry name" value="Sulfatase_N"/>
</dbReference>
<dbReference type="CDD" id="cd16151">
    <property type="entry name" value="sulfatase_like"/>
    <property type="match status" value="1"/>
</dbReference>
<protein>
    <submittedName>
        <fullName evidence="6">Arylsulfatase</fullName>
        <ecNumber evidence="6">3.1.6.1</ecNumber>
    </submittedName>
</protein>
<dbReference type="PANTHER" id="PTHR42693">
    <property type="entry name" value="ARYLSULFATASE FAMILY MEMBER"/>
    <property type="match status" value="1"/>
</dbReference>
<dbReference type="Pfam" id="PF00884">
    <property type="entry name" value="Sulfatase"/>
    <property type="match status" value="1"/>
</dbReference>